<keyword evidence="1" id="KW-0472">Membrane</keyword>
<dbReference type="EMBL" id="LVLJ01001841">
    <property type="protein sequence ID" value="OAE27747.1"/>
    <property type="molecule type" value="Genomic_DNA"/>
</dbReference>
<keyword evidence="1" id="KW-1133">Transmembrane helix</keyword>
<evidence type="ECO:0000313" key="3">
    <source>
        <dbReference type="Proteomes" id="UP000077202"/>
    </source>
</evidence>
<evidence type="ECO:0000256" key="1">
    <source>
        <dbReference type="SAM" id="Phobius"/>
    </source>
</evidence>
<dbReference type="Pfam" id="PF03140">
    <property type="entry name" value="DUF247"/>
    <property type="match status" value="1"/>
</dbReference>
<dbReference type="InterPro" id="IPR004158">
    <property type="entry name" value="DUF247_pln"/>
</dbReference>
<keyword evidence="3" id="KW-1185">Reference proteome</keyword>
<evidence type="ECO:0000313" key="2">
    <source>
        <dbReference type="EMBL" id="OAE27747.1"/>
    </source>
</evidence>
<sequence>MLNLLVSDCELKTFSMLSACEDLPLFQQIKTDENSDEHANGQEFISKEGIELKQEDDTGLIPKGTKSEELPPHRKIHVVPKRLRKVHEREEDCFTPQGFALGLHNLVSCFDDSKLDFKFKLARAFSRHVFKKEGDSVEPVNHLDVSGRWKQLVKKIVGSAEEHKRDRDAYQGFRSWTLEVRSGSCNLVIENWHFALLLAVDAIFLVLSLEANLISQCRENQDSRYGSDFLDIIKLLTDGRLFEIREFLKWDMCLVENQVPLRLLRAVVELIPEGETKDMRFDAIIQHAVWISYPILPKDSERQSCEDFLGCCCPFSWADDLEDGSCSAGCSTDDAFNCFRKDWEKNYKKAFKPENFKPENWAHILHCTYVVSSKMTWPEELEEGQRGPQRWTLARAWSRWRASGSRSRRHRSPWTENRIPSATHLPHFGVKLRGGATSIASPSFDTVSIWTVLSSMCCFVSLLACCFESSRSSMCTARWQACLELPKVEIYTETKRLLRNLTVYEELAYGCKRVLWRNYVRTMRCLLETEDDVLLLIRSGVVQSHLAGALEVVQTWKIIDDGLMAAPLEDPWIEIYHNLHEHLRNRWKNWYARFWIANCSNPIVACSFVIFVSLFLLTALGTYLNLAKAKADKQLMWP</sequence>
<dbReference type="PANTHER" id="PTHR31549">
    <property type="entry name" value="PROTEIN, PUTATIVE (DUF247)-RELATED-RELATED"/>
    <property type="match status" value="1"/>
</dbReference>
<proteinExistence type="predicted"/>
<feature type="transmembrane region" description="Helical" evidence="1">
    <location>
        <begin position="602"/>
        <end position="626"/>
    </location>
</feature>
<accession>A0A176W3Y8</accession>
<protein>
    <submittedName>
        <fullName evidence="2">Uncharacterized protein</fullName>
    </submittedName>
</protein>
<dbReference type="AlphaFoldDB" id="A0A176W3Y8"/>
<dbReference type="PANTHER" id="PTHR31549:SF25">
    <property type="entry name" value="PROTEIN, PUTATIVE (DUF247)-RELATED"/>
    <property type="match status" value="1"/>
</dbReference>
<name>A0A176W3Y8_MARPO</name>
<comment type="caution">
    <text evidence="2">The sequence shown here is derived from an EMBL/GenBank/DDBJ whole genome shotgun (WGS) entry which is preliminary data.</text>
</comment>
<gene>
    <name evidence="2" type="ORF">AXG93_1501s1000</name>
</gene>
<organism evidence="2 3">
    <name type="scientific">Marchantia polymorpha subsp. ruderalis</name>
    <dbReference type="NCBI Taxonomy" id="1480154"/>
    <lineage>
        <taxon>Eukaryota</taxon>
        <taxon>Viridiplantae</taxon>
        <taxon>Streptophyta</taxon>
        <taxon>Embryophyta</taxon>
        <taxon>Marchantiophyta</taxon>
        <taxon>Marchantiopsida</taxon>
        <taxon>Marchantiidae</taxon>
        <taxon>Marchantiales</taxon>
        <taxon>Marchantiaceae</taxon>
        <taxon>Marchantia</taxon>
    </lineage>
</organism>
<reference evidence="2" key="1">
    <citation type="submission" date="2016-03" db="EMBL/GenBank/DDBJ databases">
        <title>Mechanisms controlling the formation of the plant cell surface in tip-growing cells are functionally conserved among land plants.</title>
        <authorList>
            <person name="Honkanen S."/>
            <person name="Jones V.A."/>
            <person name="Morieri G."/>
            <person name="Champion C."/>
            <person name="Hetherington A.J."/>
            <person name="Kelly S."/>
            <person name="Saint-Marcoux D."/>
            <person name="Proust H."/>
            <person name="Prescott H."/>
            <person name="Dolan L."/>
        </authorList>
    </citation>
    <scope>NUCLEOTIDE SEQUENCE [LARGE SCALE GENOMIC DNA]</scope>
    <source>
        <tissue evidence="2">Whole gametophyte</tissue>
    </source>
</reference>
<keyword evidence="1" id="KW-0812">Transmembrane</keyword>
<dbReference type="Proteomes" id="UP000077202">
    <property type="component" value="Unassembled WGS sequence"/>
</dbReference>